<evidence type="ECO:0000256" key="2">
    <source>
        <dbReference type="SAM" id="MobiDB-lite"/>
    </source>
</evidence>
<evidence type="ECO:0000256" key="1">
    <source>
        <dbReference type="SAM" id="Coils"/>
    </source>
</evidence>
<evidence type="ECO:0000313" key="4">
    <source>
        <dbReference type="Proteomes" id="UP000789831"/>
    </source>
</evidence>
<feature type="coiled-coil region" evidence="1">
    <location>
        <begin position="120"/>
        <end position="147"/>
    </location>
</feature>
<proteinExistence type="predicted"/>
<keyword evidence="4" id="KW-1185">Reference proteome</keyword>
<dbReference type="Proteomes" id="UP000789831">
    <property type="component" value="Unassembled WGS sequence"/>
</dbReference>
<reference evidence="3" key="1">
    <citation type="submission" date="2021-06" db="EMBL/GenBank/DDBJ databases">
        <authorList>
            <person name="Kallberg Y."/>
            <person name="Tangrot J."/>
            <person name="Rosling A."/>
        </authorList>
    </citation>
    <scope>NUCLEOTIDE SEQUENCE</scope>
    <source>
        <strain evidence="3">MT106</strain>
    </source>
</reference>
<keyword evidence="1" id="KW-0175">Coiled coil</keyword>
<accession>A0A9N9DCP0</accession>
<feature type="compositionally biased region" description="Low complexity" evidence="2">
    <location>
        <begin position="221"/>
        <end position="338"/>
    </location>
</feature>
<name>A0A9N9DCP0_9GLOM</name>
<feature type="region of interest" description="Disordered" evidence="2">
    <location>
        <begin position="1"/>
        <end position="20"/>
    </location>
</feature>
<evidence type="ECO:0000313" key="3">
    <source>
        <dbReference type="EMBL" id="CAG8633493.1"/>
    </source>
</evidence>
<feature type="region of interest" description="Disordered" evidence="2">
    <location>
        <begin position="221"/>
        <end position="344"/>
    </location>
</feature>
<organism evidence="3 4">
    <name type="scientific">Ambispora gerdemannii</name>
    <dbReference type="NCBI Taxonomy" id="144530"/>
    <lineage>
        <taxon>Eukaryota</taxon>
        <taxon>Fungi</taxon>
        <taxon>Fungi incertae sedis</taxon>
        <taxon>Mucoromycota</taxon>
        <taxon>Glomeromycotina</taxon>
        <taxon>Glomeromycetes</taxon>
        <taxon>Archaeosporales</taxon>
        <taxon>Ambisporaceae</taxon>
        <taxon>Ambispora</taxon>
    </lineage>
</organism>
<gene>
    <name evidence="3" type="ORF">AGERDE_LOCUS10637</name>
</gene>
<protein>
    <submittedName>
        <fullName evidence="3">12296_t:CDS:1</fullName>
    </submittedName>
</protein>
<sequence>MSSFSRKPLSGTAAATTAKAQREQVKNLEATISILDKELSDLKQKLEIRENDNKNLLETKQKNENYIKYIIRITVETLAGKQSIIDSKVFRISELHKKYEIISTSDNNYIDPNTKAQRGVKTLKATILSLEDKLSDLKQRLKISENDNRYLLETKQKNEECLKMIIEARDKALDIKDKIICSKDNEIFELVKKHGTFDDLPLDLFSIFPVPVTMKNNYNQNQIINNNNDHNNENNNNNQNQNNNNIDFVPNNWIINNNNDHNNDNNYNNRNQINNNTDFVPNNWIINNNNDHNNDNNYNNQNQNNNNTDFVPNNWIINNNNDQNNDNNYNNRNQINNNTDFPII</sequence>
<dbReference type="AlphaFoldDB" id="A0A9N9DCP0"/>
<dbReference type="EMBL" id="CAJVPL010003476">
    <property type="protein sequence ID" value="CAG8633493.1"/>
    <property type="molecule type" value="Genomic_DNA"/>
</dbReference>
<comment type="caution">
    <text evidence="3">The sequence shown here is derived from an EMBL/GenBank/DDBJ whole genome shotgun (WGS) entry which is preliminary data.</text>
</comment>